<dbReference type="OrthoDB" id="190089at2759"/>
<accession>A0A8K0G7K8</accession>
<dbReference type="Gene3D" id="3.90.1200.10">
    <property type="match status" value="1"/>
</dbReference>
<organism evidence="2 3">
    <name type="scientific">Ignelater luminosus</name>
    <name type="common">Cucubano</name>
    <name type="synonym">Pyrophorus luminosus</name>
    <dbReference type="NCBI Taxonomy" id="2038154"/>
    <lineage>
        <taxon>Eukaryota</taxon>
        <taxon>Metazoa</taxon>
        <taxon>Ecdysozoa</taxon>
        <taxon>Arthropoda</taxon>
        <taxon>Hexapoda</taxon>
        <taxon>Insecta</taxon>
        <taxon>Pterygota</taxon>
        <taxon>Neoptera</taxon>
        <taxon>Endopterygota</taxon>
        <taxon>Coleoptera</taxon>
        <taxon>Polyphaga</taxon>
        <taxon>Elateriformia</taxon>
        <taxon>Elateroidea</taxon>
        <taxon>Elateridae</taxon>
        <taxon>Agrypninae</taxon>
        <taxon>Pyrophorini</taxon>
        <taxon>Ignelater</taxon>
    </lineage>
</organism>
<comment type="caution">
    <text evidence="2">The sequence shown here is derived from an EMBL/GenBank/DDBJ whole genome shotgun (WGS) entry which is preliminary data.</text>
</comment>
<name>A0A8K0G7K8_IGNLU</name>
<dbReference type="Proteomes" id="UP000801492">
    <property type="component" value="Unassembled WGS sequence"/>
</dbReference>
<evidence type="ECO:0000313" key="3">
    <source>
        <dbReference type="Proteomes" id="UP000801492"/>
    </source>
</evidence>
<dbReference type="InterPro" id="IPR004119">
    <property type="entry name" value="EcKL"/>
</dbReference>
<evidence type="ECO:0000313" key="2">
    <source>
        <dbReference type="EMBL" id="KAF2889064.1"/>
    </source>
</evidence>
<keyword evidence="3" id="KW-1185">Reference proteome</keyword>
<dbReference type="Pfam" id="PF02958">
    <property type="entry name" value="EcKL"/>
    <property type="match status" value="1"/>
</dbReference>
<dbReference type="SMART" id="SM00587">
    <property type="entry name" value="CHK"/>
    <property type="match status" value="1"/>
</dbReference>
<dbReference type="PANTHER" id="PTHR11012">
    <property type="entry name" value="PROTEIN KINASE-LIKE DOMAIN-CONTAINING"/>
    <property type="match status" value="1"/>
</dbReference>
<gene>
    <name evidence="2" type="ORF">ILUMI_17109</name>
</gene>
<dbReference type="PANTHER" id="PTHR11012:SF30">
    <property type="entry name" value="PROTEIN KINASE-LIKE DOMAIN-CONTAINING"/>
    <property type="match status" value="1"/>
</dbReference>
<dbReference type="AlphaFoldDB" id="A0A8K0G7K8"/>
<reference evidence="2" key="1">
    <citation type="submission" date="2019-08" db="EMBL/GenBank/DDBJ databases">
        <title>The genome of the North American firefly Photinus pyralis.</title>
        <authorList>
            <consortium name="Photinus pyralis genome working group"/>
            <person name="Fallon T.R."/>
            <person name="Sander Lower S.E."/>
            <person name="Weng J.-K."/>
        </authorList>
    </citation>
    <scope>NUCLEOTIDE SEQUENCE</scope>
    <source>
        <strain evidence="2">TRF0915ILg1</strain>
        <tissue evidence="2">Whole body</tissue>
    </source>
</reference>
<dbReference type="InterPro" id="IPR011009">
    <property type="entry name" value="Kinase-like_dom_sf"/>
</dbReference>
<dbReference type="InterPro" id="IPR015897">
    <property type="entry name" value="CHK_kinase-like"/>
</dbReference>
<dbReference type="SUPFAM" id="SSF56112">
    <property type="entry name" value="Protein kinase-like (PK-like)"/>
    <property type="match status" value="1"/>
</dbReference>
<evidence type="ECO:0000259" key="1">
    <source>
        <dbReference type="SMART" id="SM00587"/>
    </source>
</evidence>
<proteinExistence type="predicted"/>
<sequence length="401" mass="46086">MDIVETLASIAEQEGVLDCRLDNPEAGAGRGYLGNINFVQLHGKTKCGKEKQLHFVVKTATTNDTLRRTAVINVFKREIQMYKFVLPALYNFEKEKGIGNPLASVPQCYYASSKTVPEILILEDLIQSGYRIWNHTLLMDDSHVRIVVQEYARFHAVSFALQDQNPLKFKELTKNLDNIFDRFMMGTGTFHAFIRKSKLALASLDSNTKTFTKYKQFLCGVEQKYSDLIATCNQYYVILHGDSWCNNLLFKYNKNSNSNDPVDMRFVDFQFSRLGSPVCDLAYFLYGCISKEVLDNMNTYKHLYYDTLCKHIELLGSSPNDVYPLPAFEEHWQTYSKFGLIASGLIVFVLLTEKHEMIDFVDVTEAGHEIGTAYNYEIANISEFNNRMKRIIEHFVDNNII</sequence>
<dbReference type="EMBL" id="VTPC01071157">
    <property type="protein sequence ID" value="KAF2889064.1"/>
    <property type="molecule type" value="Genomic_DNA"/>
</dbReference>
<protein>
    <recommendedName>
        <fullName evidence="1">CHK kinase-like domain-containing protein</fullName>
    </recommendedName>
</protein>
<feature type="domain" description="CHK kinase-like" evidence="1">
    <location>
        <begin position="120"/>
        <end position="314"/>
    </location>
</feature>